<dbReference type="InterPro" id="IPR013815">
    <property type="entry name" value="ATP_grasp_subdomain_1"/>
</dbReference>
<evidence type="ECO:0000256" key="14">
    <source>
        <dbReference type="ARBA" id="ARBA00038000"/>
    </source>
</evidence>
<keyword evidence="6 17" id="KW-0227">DNA damage</keyword>
<dbReference type="RefSeq" id="WP_094955672.1">
    <property type="nucleotide sequence ID" value="NZ_NOIF01000001.1"/>
</dbReference>
<keyword evidence="9 17" id="KW-0862">Zinc</keyword>
<dbReference type="Gene3D" id="1.10.8.280">
    <property type="entry name" value="ABC transporter ATPase domain-like"/>
    <property type="match status" value="1"/>
</dbReference>
<dbReference type="NCBIfam" id="TIGR00630">
    <property type="entry name" value="uvra"/>
    <property type="match status" value="1"/>
</dbReference>
<comment type="similarity">
    <text evidence="14 17">Belongs to the ABC transporter superfamily. UvrA family.</text>
</comment>
<keyword evidence="10 17" id="KW-0067">ATP-binding</keyword>
<evidence type="ECO:0000256" key="6">
    <source>
        <dbReference type="ARBA" id="ARBA00022763"/>
    </source>
</evidence>
<dbReference type="PROSITE" id="PS00211">
    <property type="entry name" value="ABC_TRANSPORTER_1"/>
    <property type="match status" value="2"/>
</dbReference>
<dbReference type="CDD" id="cd03271">
    <property type="entry name" value="ABC_UvrA_II"/>
    <property type="match status" value="1"/>
</dbReference>
<evidence type="ECO:0000313" key="19">
    <source>
        <dbReference type="EMBL" id="OZS45987.1"/>
    </source>
</evidence>
<accession>A0ABX4G514</accession>
<evidence type="ECO:0000313" key="20">
    <source>
        <dbReference type="Proteomes" id="UP000215999"/>
    </source>
</evidence>
<keyword evidence="12 17" id="KW-0238">DNA-binding</keyword>
<dbReference type="InterPro" id="IPR017871">
    <property type="entry name" value="ABC_transporter-like_CS"/>
</dbReference>
<feature type="zinc finger region" description="C4-type" evidence="17">
    <location>
        <begin position="253"/>
        <end position="280"/>
    </location>
</feature>
<evidence type="ECO:0000256" key="5">
    <source>
        <dbReference type="ARBA" id="ARBA00022741"/>
    </source>
</evidence>
<evidence type="ECO:0000256" key="15">
    <source>
        <dbReference type="ARBA" id="ARBA00039316"/>
    </source>
</evidence>
<evidence type="ECO:0000256" key="11">
    <source>
        <dbReference type="ARBA" id="ARBA00022881"/>
    </source>
</evidence>
<dbReference type="PANTHER" id="PTHR43152:SF3">
    <property type="entry name" value="UVRABC SYSTEM PROTEIN A"/>
    <property type="match status" value="1"/>
</dbReference>
<feature type="domain" description="ABC transporter" evidence="18">
    <location>
        <begin position="607"/>
        <end position="937"/>
    </location>
</feature>
<evidence type="ECO:0000256" key="13">
    <source>
        <dbReference type="ARBA" id="ARBA00023204"/>
    </source>
</evidence>
<keyword evidence="2 17" id="KW-0963">Cytoplasm</keyword>
<evidence type="ECO:0000256" key="4">
    <source>
        <dbReference type="ARBA" id="ARBA00022737"/>
    </source>
</evidence>
<dbReference type="Gene3D" id="1.20.1580.10">
    <property type="entry name" value="ABC transporter ATPase like domain"/>
    <property type="match status" value="2"/>
</dbReference>
<evidence type="ECO:0000256" key="3">
    <source>
        <dbReference type="ARBA" id="ARBA00022723"/>
    </source>
</evidence>
<dbReference type="Proteomes" id="UP000215999">
    <property type="component" value="Unassembled WGS sequence"/>
</dbReference>
<dbReference type="PANTHER" id="PTHR43152">
    <property type="entry name" value="UVRABC SYSTEM PROTEIN A"/>
    <property type="match status" value="1"/>
</dbReference>
<evidence type="ECO:0000256" key="2">
    <source>
        <dbReference type="ARBA" id="ARBA00022490"/>
    </source>
</evidence>
<evidence type="ECO:0000256" key="7">
    <source>
        <dbReference type="ARBA" id="ARBA00022769"/>
    </source>
</evidence>
<sequence length="944" mass="104464">MDQIEVRGARTHNLKNINLTIPRDKLIVITGLSGSGKSSLAFDTLYAEGQRRYVESLSAYARQFLSLMEKPDVDHIEGLSPAISIEQKSTSHNPRSTVGTITEIYDYLRLLYARVGEPRCPTHNVTLAAQTVSQMVDKVLSLPEGSKMMLLAPIVQDRKGEHVKTLANLAAQGYIRARIDGEVCDLSDPPTLELHKKHTIEVVVDRFKVRDDLQQRLAESFETALELSGGTVTVIPMTEGEHENIVFSANFACPHCGYSMQELEPRLFSFNNPAGACGTCDGLGVQQYFDPDRVVQNEELSLSGGAIRGWDKRNFYYFQMLNSLADHYGFDVESPFNGLPKKIQTIILNGSGKTDIEFKYINDRGDITVRRHPFEGILNNMERRYRETESNAVREELSKFVSKKPCASCDGSRLRQEARNVFITETTLPEICEFSIQEALTFFEQLNLIGQRAKIAEKILKEIRDRLSFLVNVGLNYLNLSRGADTLSGGEAQRIRLASQIGAGLVGVMYVLDEPSIGLHQRDNERLLKTLTHLRDLGNTVIVVEHDEDAIRAADHVIDIGPGAGVHGGQIIAEGTMEDILKAPESLTGQYLSGKQSIAIPEQRIAMDPAKTVKLLGASGNNLNSVDVEIPVGLFTCITGVSGSGKSTLINDTFFRIAHHQLNGATTGEIAPYREIQDLEHFDKVIDIDQSPIGRTPRSNPATYTGIFTPIRELFAGTQESRARGYKPGRFSFNVKGGRCEACQGDGVIKVEMHFLPDVYVPCDMCKGKRYNRETLEVKYKGKTIDEVLDLTVEDARQFFDPVPAIARKLQTLMDVGLSYIRLGQAATTLSGGEAQRVKLARELSKRDTGKTLYILDEPTTGLHFHDIQQLLVVLHRLREHGNTIVVIEHNLDVIKTADWIIDLGPEGGSGGGKIIATGTPEEVALVEGSHTARFLKPMLPALQ</sequence>
<comment type="subcellular location">
    <subcellularLocation>
        <location evidence="1 17">Cytoplasm</location>
    </subcellularLocation>
</comment>
<keyword evidence="20" id="KW-1185">Reference proteome</keyword>
<organism evidence="19 20">
    <name type="scientific">Photobacterium sanguinicancri</name>
    <dbReference type="NCBI Taxonomy" id="875932"/>
    <lineage>
        <taxon>Bacteria</taxon>
        <taxon>Pseudomonadati</taxon>
        <taxon>Pseudomonadota</taxon>
        <taxon>Gammaproteobacteria</taxon>
        <taxon>Vibrionales</taxon>
        <taxon>Vibrionaceae</taxon>
        <taxon>Photobacterium</taxon>
    </lineage>
</organism>
<feature type="zinc finger region" description="C4-type" evidence="17">
    <location>
        <begin position="740"/>
        <end position="766"/>
    </location>
</feature>
<dbReference type="CDD" id="cd03270">
    <property type="entry name" value="ABC_UvrA_I"/>
    <property type="match status" value="1"/>
</dbReference>
<dbReference type="Pfam" id="PF00005">
    <property type="entry name" value="ABC_tran"/>
    <property type="match status" value="1"/>
</dbReference>
<dbReference type="Gene3D" id="3.30.1490.20">
    <property type="entry name" value="ATP-grasp fold, A domain"/>
    <property type="match status" value="1"/>
</dbReference>
<dbReference type="SUPFAM" id="SSF52540">
    <property type="entry name" value="P-loop containing nucleoside triphosphate hydrolases"/>
    <property type="match status" value="2"/>
</dbReference>
<evidence type="ECO:0000256" key="10">
    <source>
        <dbReference type="ARBA" id="ARBA00022840"/>
    </source>
</evidence>
<dbReference type="NCBIfam" id="NF001503">
    <property type="entry name" value="PRK00349.1"/>
    <property type="match status" value="1"/>
</dbReference>
<dbReference type="InterPro" id="IPR003439">
    <property type="entry name" value="ABC_transporter-like_ATP-bd"/>
</dbReference>
<proteinExistence type="inferred from homology"/>
<evidence type="ECO:0000259" key="18">
    <source>
        <dbReference type="PROSITE" id="PS50893"/>
    </source>
</evidence>
<keyword evidence="5 17" id="KW-0547">Nucleotide-binding</keyword>
<name>A0ABX4G514_9GAMM</name>
<comment type="caution">
    <text evidence="19">The sequence shown here is derived from an EMBL/GenBank/DDBJ whole genome shotgun (WGS) entry which is preliminary data.</text>
</comment>
<dbReference type="EMBL" id="NOIF01000001">
    <property type="protein sequence ID" value="OZS45987.1"/>
    <property type="molecule type" value="Genomic_DNA"/>
</dbReference>
<evidence type="ECO:0000256" key="1">
    <source>
        <dbReference type="ARBA" id="ARBA00004496"/>
    </source>
</evidence>
<keyword evidence="7 17" id="KW-0228">DNA excision</keyword>
<dbReference type="Gene3D" id="3.40.50.300">
    <property type="entry name" value="P-loop containing nucleotide triphosphate hydrolases"/>
    <property type="match status" value="2"/>
</dbReference>
<keyword evidence="11 17" id="KW-0267">Excision nuclease</keyword>
<evidence type="ECO:0000256" key="17">
    <source>
        <dbReference type="HAMAP-Rule" id="MF_00205"/>
    </source>
</evidence>
<feature type="domain" description="ABC transporter" evidence="18">
    <location>
        <begin position="318"/>
        <end position="593"/>
    </location>
</feature>
<keyword evidence="8 17" id="KW-0863">Zinc-finger</keyword>
<feature type="binding site" evidence="17">
    <location>
        <begin position="31"/>
        <end position="38"/>
    </location>
    <ligand>
        <name>ATP</name>
        <dbReference type="ChEBI" id="CHEBI:30616"/>
    </ligand>
</feature>
<keyword evidence="13 17" id="KW-0234">DNA repair</keyword>
<dbReference type="Pfam" id="PF17755">
    <property type="entry name" value="UvrA_DNA-bind"/>
    <property type="match status" value="1"/>
</dbReference>
<gene>
    <name evidence="17" type="primary">uvrA</name>
    <name evidence="19" type="ORF">ASV53_00280</name>
</gene>
<evidence type="ECO:0000256" key="16">
    <source>
        <dbReference type="ARBA" id="ARBA00042156"/>
    </source>
</evidence>
<dbReference type="PROSITE" id="PS50893">
    <property type="entry name" value="ABC_TRANSPORTER_2"/>
    <property type="match status" value="2"/>
</dbReference>
<comment type="subunit">
    <text evidence="17">Forms a heterotetramer with UvrB during the search for lesions.</text>
</comment>
<keyword evidence="3 17" id="KW-0479">Metal-binding</keyword>
<comment type="function">
    <text evidence="17">The UvrABC repair system catalyzes the recognition and processing of DNA lesions. UvrA is an ATPase and a DNA-binding protein. A damage recognition complex composed of 2 UvrA and 2 UvrB subunits scans DNA for abnormalities. When the presence of a lesion has been verified by UvrB, the UvrA molecules dissociate.</text>
</comment>
<evidence type="ECO:0000256" key="12">
    <source>
        <dbReference type="ARBA" id="ARBA00023125"/>
    </source>
</evidence>
<keyword evidence="4 17" id="KW-0677">Repeat</keyword>
<dbReference type="InterPro" id="IPR027417">
    <property type="entry name" value="P-loop_NTPase"/>
</dbReference>
<dbReference type="HAMAP" id="MF_00205">
    <property type="entry name" value="UvrA"/>
    <property type="match status" value="1"/>
</dbReference>
<dbReference type="Pfam" id="PF17760">
    <property type="entry name" value="UvrA_inter"/>
    <property type="match status" value="1"/>
</dbReference>
<evidence type="ECO:0000256" key="8">
    <source>
        <dbReference type="ARBA" id="ARBA00022771"/>
    </source>
</evidence>
<keyword evidence="17" id="KW-0742">SOS response</keyword>
<dbReference type="InterPro" id="IPR041102">
    <property type="entry name" value="UvrA_inter"/>
</dbReference>
<reference evidence="19 20" key="1">
    <citation type="journal article" date="2016" name="Antonie Van Leeuwenhoek">
        <title>Photobacterium sanguinicancri sp. nov. isolated from marine animals.</title>
        <authorList>
            <person name="Gomez-Gil B."/>
            <person name="Roque A."/>
            <person name="Rotllant G."/>
            <person name="Romalde J.L."/>
            <person name="Doce A."/>
            <person name="Eggermont M."/>
            <person name="Defoirdt T."/>
        </authorList>
    </citation>
    <scope>NUCLEOTIDE SEQUENCE [LARGE SCALE GENOMIC DNA]</scope>
    <source>
        <strain evidence="19 20">CAIM 1827</strain>
    </source>
</reference>
<dbReference type="InterPro" id="IPR041552">
    <property type="entry name" value="UvrA_DNA-bd"/>
</dbReference>
<protein>
    <recommendedName>
        <fullName evidence="15 17">UvrABC system protein A</fullName>
        <shortName evidence="17">UvrA protein</shortName>
    </recommendedName>
    <alternativeName>
        <fullName evidence="16 17">Excinuclease ABC subunit A</fullName>
    </alternativeName>
</protein>
<evidence type="ECO:0000256" key="9">
    <source>
        <dbReference type="ARBA" id="ARBA00022833"/>
    </source>
</evidence>
<dbReference type="InterPro" id="IPR004602">
    <property type="entry name" value="UvrA"/>
</dbReference>
<feature type="binding site" evidence="17">
    <location>
        <begin position="640"/>
        <end position="647"/>
    </location>
    <ligand>
        <name>ATP</name>
        <dbReference type="ChEBI" id="CHEBI:30616"/>
    </ligand>
</feature>